<feature type="compositionally biased region" description="Polar residues" evidence="1">
    <location>
        <begin position="509"/>
        <end position="522"/>
    </location>
</feature>
<evidence type="ECO:0000256" key="1">
    <source>
        <dbReference type="SAM" id="MobiDB-lite"/>
    </source>
</evidence>
<sequence>MLSSRLAGVVQQAVAAAVYDSRDVAGGRAPAPEVAAVAEPRGTAPAHPAAVEPAPAASNPASPAGLASSLLRCLEAQLQTRKYMNAGDEAGDVLGTFPSSTLFHYPGGGLQAVLEQASGAAAEARGPVGAATVSALLSLANAVGRVAAQPNAEAARGKAAGVMTCLLGMAEALEGATRSTSGVRAALEAPAEAEADAEAAALLNEASTVLDCIAGGSAALPSSRTGEGGRTVSPSAPAHPLLAAMETRLYSEATWYSLSAAEIAGGLVDYLASLLAPGRAGTTAATGTAAARGHVCGALHGMAQAQMALAAKLRDHGADPAAASRQARLGQALAAAVITRDASESSGRRGPRPEDVFGEAQLLLGLSRMAAGEALSQAQTAGLDAAISASMSIDAAAGDSSLDMELAVTNASLVLEVLAADAARVAAGHRQSIRQVLQDLRSVPQGLERLLGLTASPVPQPATATTTTAATTPAAPVLSAADLLRSVVEGHAASAAADAAASVAASVAQSTTPQAPSGTRTGTARAEGAQGAETGPATGP</sequence>
<dbReference type="Proteomes" id="UP000075714">
    <property type="component" value="Unassembled WGS sequence"/>
</dbReference>
<organism evidence="2 3">
    <name type="scientific">Gonium pectorale</name>
    <name type="common">Green alga</name>
    <dbReference type="NCBI Taxonomy" id="33097"/>
    <lineage>
        <taxon>Eukaryota</taxon>
        <taxon>Viridiplantae</taxon>
        <taxon>Chlorophyta</taxon>
        <taxon>core chlorophytes</taxon>
        <taxon>Chlorophyceae</taxon>
        <taxon>CS clade</taxon>
        <taxon>Chlamydomonadales</taxon>
        <taxon>Volvocaceae</taxon>
        <taxon>Gonium</taxon>
    </lineage>
</organism>
<proteinExistence type="predicted"/>
<gene>
    <name evidence="2" type="ORF">GPECTOR_34g787</name>
</gene>
<protein>
    <submittedName>
        <fullName evidence="2">Uncharacterized protein</fullName>
    </submittedName>
</protein>
<comment type="caution">
    <text evidence="2">The sequence shown here is derived from an EMBL/GenBank/DDBJ whole genome shotgun (WGS) entry which is preliminary data.</text>
</comment>
<accession>A0A150GCS9</accession>
<feature type="region of interest" description="Disordered" evidence="1">
    <location>
        <begin position="509"/>
        <end position="540"/>
    </location>
</feature>
<evidence type="ECO:0000313" key="3">
    <source>
        <dbReference type="Proteomes" id="UP000075714"/>
    </source>
</evidence>
<reference evidence="3" key="1">
    <citation type="journal article" date="2016" name="Nat. Commun.">
        <title>The Gonium pectorale genome demonstrates co-option of cell cycle regulation during the evolution of multicellularity.</title>
        <authorList>
            <person name="Hanschen E.R."/>
            <person name="Marriage T.N."/>
            <person name="Ferris P.J."/>
            <person name="Hamaji T."/>
            <person name="Toyoda A."/>
            <person name="Fujiyama A."/>
            <person name="Neme R."/>
            <person name="Noguchi H."/>
            <person name="Minakuchi Y."/>
            <person name="Suzuki M."/>
            <person name="Kawai-Toyooka H."/>
            <person name="Smith D.R."/>
            <person name="Sparks H."/>
            <person name="Anderson J."/>
            <person name="Bakaric R."/>
            <person name="Luria V."/>
            <person name="Karger A."/>
            <person name="Kirschner M.W."/>
            <person name="Durand P.M."/>
            <person name="Michod R.E."/>
            <person name="Nozaki H."/>
            <person name="Olson B.J."/>
        </authorList>
    </citation>
    <scope>NUCLEOTIDE SEQUENCE [LARGE SCALE GENOMIC DNA]</scope>
    <source>
        <strain evidence="3">NIES-2863</strain>
    </source>
</reference>
<keyword evidence="3" id="KW-1185">Reference proteome</keyword>
<feature type="region of interest" description="Disordered" evidence="1">
    <location>
        <begin position="40"/>
        <end position="62"/>
    </location>
</feature>
<dbReference type="AlphaFoldDB" id="A0A150GCS9"/>
<evidence type="ECO:0000313" key="2">
    <source>
        <dbReference type="EMBL" id="KXZ47628.1"/>
    </source>
</evidence>
<dbReference type="EMBL" id="LSYV01000035">
    <property type="protein sequence ID" value="KXZ47628.1"/>
    <property type="molecule type" value="Genomic_DNA"/>
</dbReference>
<dbReference type="OrthoDB" id="548578at2759"/>
<name>A0A150GCS9_GONPE</name>